<dbReference type="Proteomes" id="UP000069015">
    <property type="component" value="Chromosome 1"/>
</dbReference>
<protein>
    <recommendedName>
        <fullName evidence="3">DUF2163 domain-containing protein</fullName>
    </recommendedName>
</protein>
<evidence type="ECO:0008006" key="3">
    <source>
        <dbReference type="Google" id="ProtNLM"/>
    </source>
</evidence>
<reference evidence="1 2" key="1">
    <citation type="submission" date="2015-12" db="EMBL/GenBank/DDBJ databases">
        <title>Complete genome sequence of Pseudoalteromonas rubra SCSIO 6842, harboring a conjugative plasmid.</title>
        <authorList>
            <person name="Li B."/>
            <person name="Wang X."/>
        </authorList>
    </citation>
    <scope>NUCLEOTIDE SEQUENCE [LARGE SCALE GENOMIC DNA]</scope>
    <source>
        <strain evidence="1 2">SCSIO 6842</strain>
    </source>
</reference>
<organism evidence="1 2">
    <name type="scientific">Pseudoalteromonas rubra</name>
    <dbReference type="NCBI Taxonomy" id="43658"/>
    <lineage>
        <taxon>Bacteria</taxon>
        <taxon>Pseudomonadati</taxon>
        <taxon>Pseudomonadota</taxon>
        <taxon>Gammaproteobacteria</taxon>
        <taxon>Alteromonadales</taxon>
        <taxon>Pseudoalteromonadaceae</taxon>
        <taxon>Pseudoalteromonas</taxon>
    </lineage>
</organism>
<sequence>MEALNAGLVQDLAYGRPRYFVRLAFESGDLLLHTGVGERRFLNRTWHGLGMLGQVGELPASDKNNSARISLTLHTQSGTVLGEVAVNDPIGVGVQIYLVTVDGHYRVSQYQMIESGYIVSCDVERGSVSKVQLQVAGEAERWKQARLNQRWNDATQKALHLNDEFFSEIVAATATYLPDTQPGQIIGPRRDYEYEP</sequence>
<proteinExistence type="predicted"/>
<dbReference type="KEGG" id="prr:AT705_02770"/>
<accession>A0A0U3GB10</accession>
<dbReference type="AlphaFoldDB" id="A0A0U3GB10"/>
<name>A0A0U3GB10_9GAMM</name>
<dbReference type="RefSeq" id="WP_058795394.1">
    <property type="nucleotide sequence ID" value="NZ_CP013611.1"/>
</dbReference>
<evidence type="ECO:0000313" key="1">
    <source>
        <dbReference type="EMBL" id="ALU41946.1"/>
    </source>
</evidence>
<evidence type="ECO:0000313" key="2">
    <source>
        <dbReference type="Proteomes" id="UP000069015"/>
    </source>
</evidence>
<dbReference type="EMBL" id="CP013611">
    <property type="protein sequence ID" value="ALU41946.1"/>
    <property type="molecule type" value="Genomic_DNA"/>
</dbReference>
<gene>
    <name evidence="1" type="ORF">AT705_02770</name>
</gene>